<accession>W3XC56</accession>
<dbReference type="Pfam" id="PF02567">
    <property type="entry name" value="PhzC-PhzF"/>
    <property type="match status" value="2"/>
</dbReference>
<name>W3XC56_PESFW</name>
<dbReference type="EMBL" id="KI912111">
    <property type="protein sequence ID" value="ETS83609.1"/>
    <property type="molecule type" value="Genomic_DNA"/>
</dbReference>
<keyword evidence="3" id="KW-1185">Reference proteome</keyword>
<evidence type="ECO:0008006" key="4">
    <source>
        <dbReference type="Google" id="ProtNLM"/>
    </source>
</evidence>
<gene>
    <name evidence="2" type="ORF">PFICI_05485</name>
</gene>
<dbReference type="GO" id="GO:0016853">
    <property type="term" value="F:isomerase activity"/>
    <property type="evidence" value="ECO:0007669"/>
    <property type="project" value="TreeGrafter"/>
</dbReference>
<dbReference type="KEGG" id="pfy:PFICI_05485"/>
<evidence type="ECO:0000256" key="1">
    <source>
        <dbReference type="PIRSR" id="PIRSR016184-1"/>
    </source>
</evidence>
<sequence>MEFEFATLDVFTNRRLEGNPLAVVKVRDSQKDKLTQDLKQKIAKEFNLSETTFLHVPDGDVGKSTAPSALSVDIFTIESELPFAGHPTIGTAVLAKSLFPSVSTLNIKAGPIGLDPYNVNGRAFIRAKIPHNVHLHARTLADVIPAAQQATYEGLSHGEPQIRERELAAPVFSVVCGMTFVLVKLPSLELLGRVGRLRLDFDALPAPLLDVDSEWAPSFVARYYYVDVDDNEGEGAKGAGKVGGEGKQHVRKIRTRMVELGFEDPATGSAASCLASYLTLTEGVQEEGGAGASFEIVQGVEMGRRSEIRVDTTTETDGKGRTKIKDVYLGGEAVVVQKGTITVD</sequence>
<evidence type="ECO:0000313" key="2">
    <source>
        <dbReference type="EMBL" id="ETS83609.1"/>
    </source>
</evidence>
<dbReference type="PANTHER" id="PTHR13774:SF32">
    <property type="entry name" value="ANTISENSE-ENHANCING SEQUENCE 1"/>
    <property type="match status" value="1"/>
</dbReference>
<dbReference type="eggNOG" id="KOG3033">
    <property type="taxonomic scope" value="Eukaryota"/>
</dbReference>
<dbReference type="NCBIfam" id="TIGR00654">
    <property type="entry name" value="PhzF_family"/>
    <property type="match status" value="1"/>
</dbReference>
<dbReference type="FunCoup" id="W3XC56">
    <property type="interactions" value="151"/>
</dbReference>
<dbReference type="AlphaFoldDB" id="W3XC56"/>
<dbReference type="Gene3D" id="3.10.310.10">
    <property type="entry name" value="Diaminopimelate Epimerase, Chain A, domain 1"/>
    <property type="match status" value="2"/>
</dbReference>
<dbReference type="OrthoDB" id="75169at2759"/>
<dbReference type="GeneID" id="19270498"/>
<evidence type="ECO:0000313" key="3">
    <source>
        <dbReference type="Proteomes" id="UP000030651"/>
    </source>
</evidence>
<dbReference type="SUPFAM" id="SSF54506">
    <property type="entry name" value="Diaminopimelate epimerase-like"/>
    <property type="match status" value="1"/>
</dbReference>
<dbReference type="RefSeq" id="XP_007832257.1">
    <property type="nucleotide sequence ID" value="XM_007834066.1"/>
</dbReference>
<dbReference type="Proteomes" id="UP000030651">
    <property type="component" value="Unassembled WGS sequence"/>
</dbReference>
<organism evidence="2 3">
    <name type="scientific">Pestalotiopsis fici (strain W106-1 / CGMCC3.15140)</name>
    <dbReference type="NCBI Taxonomy" id="1229662"/>
    <lineage>
        <taxon>Eukaryota</taxon>
        <taxon>Fungi</taxon>
        <taxon>Dikarya</taxon>
        <taxon>Ascomycota</taxon>
        <taxon>Pezizomycotina</taxon>
        <taxon>Sordariomycetes</taxon>
        <taxon>Xylariomycetidae</taxon>
        <taxon>Amphisphaeriales</taxon>
        <taxon>Sporocadaceae</taxon>
        <taxon>Pestalotiopsis</taxon>
    </lineage>
</organism>
<dbReference type="InParanoid" id="W3XC56"/>
<dbReference type="InterPro" id="IPR003719">
    <property type="entry name" value="Phenazine_PhzF-like"/>
</dbReference>
<dbReference type="GO" id="GO:0005737">
    <property type="term" value="C:cytoplasm"/>
    <property type="evidence" value="ECO:0007669"/>
    <property type="project" value="TreeGrafter"/>
</dbReference>
<feature type="active site" evidence="1">
    <location>
        <position position="50"/>
    </location>
</feature>
<dbReference type="HOGENOM" id="CLU_048756_1_0_1"/>
<reference evidence="3" key="1">
    <citation type="journal article" date="2015" name="BMC Genomics">
        <title>Genomic and transcriptomic analysis of the endophytic fungus Pestalotiopsis fici reveals its lifestyle and high potential for synthesis of natural products.</title>
        <authorList>
            <person name="Wang X."/>
            <person name="Zhang X."/>
            <person name="Liu L."/>
            <person name="Xiang M."/>
            <person name="Wang W."/>
            <person name="Sun X."/>
            <person name="Che Y."/>
            <person name="Guo L."/>
            <person name="Liu G."/>
            <person name="Guo L."/>
            <person name="Wang C."/>
            <person name="Yin W.B."/>
            <person name="Stadler M."/>
            <person name="Zhang X."/>
            <person name="Liu X."/>
        </authorList>
    </citation>
    <scope>NUCLEOTIDE SEQUENCE [LARGE SCALE GENOMIC DNA]</scope>
    <source>
        <strain evidence="3">W106-1 / CGMCC3.15140</strain>
    </source>
</reference>
<protein>
    <recommendedName>
        <fullName evidence="4">Phenazine biosynthesis protein</fullName>
    </recommendedName>
</protein>
<dbReference type="PIRSF" id="PIRSF016184">
    <property type="entry name" value="PhzC_PhzF"/>
    <property type="match status" value="1"/>
</dbReference>
<proteinExistence type="predicted"/>
<dbReference type="OMA" id="RLVKRTM"/>
<dbReference type="PANTHER" id="PTHR13774">
    <property type="entry name" value="PHENAZINE BIOSYNTHESIS PROTEIN"/>
    <property type="match status" value="1"/>
</dbReference>